<organism evidence="1 2">
    <name type="scientific">Nephila pilipes</name>
    <name type="common">Giant wood spider</name>
    <name type="synonym">Nephila maculata</name>
    <dbReference type="NCBI Taxonomy" id="299642"/>
    <lineage>
        <taxon>Eukaryota</taxon>
        <taxon>Metazoa</taxon>
        <taxon>Ecdysozoa</taxon>
        <taxon>Arthropoda</taxon>
        <taxon>Chelicerata</taxon>
        <taxon>Arachnida</taxon>
        <taxon>Araneae</taxon>
        <taxon>Araneomorphae</taxon>
        <taxon>Entelegynae</taxon>
        <taxon>Araneoidea</taxon>
        <taxon>Nephilidae</taxon>
        <taxon>Nephila</taxon>
    </lineage>
</organism>
<accession>A0A8X6UF51</accession>
<keyword evidence="2" id="KW-1185">Reference proteome</keyword>
<dbReference type="AlphaFoldDB" id="A0A8X6UF51"/>
<protein>
    <submittedName>
        <fullName evidence="1">Uncharacterized protein</fullName>
    </submittedName>
</protein>
<dbReference type="Proteomes" id="UP000887013">
    <property type="component" value="Unassembled WGS sequence"/>
</dbReference>
<gene>
    <name evidence="1" type="primary">X975_11437</name>
    <name evidence="1" type="ORF">NPIL_495421</name>
</gene>
<proteinExistence type="predicted"/>
<reference evidence="1" key="1">
    <citation type="submission" date="2020-08" db="EMBL/GenBank/DDBJ databases">
        <title>Multicomponent nature underlies the extraordinary mechanical properties of spider dragline silk.</title>
        <authorList>
            <person name="Kono N."/>
            <person name="Nakamura H."/>
            <person name="Mori M."/>
            <person name="Yoshida Y."/>
            <person name="Ohtoshi R."/>
            <person name="Malay A.D."/>
            <person name="Moran D.A.P."/>
            <person name="Tomita M."/>
            <person name="Numata K."/>
            <person name="Arakawa K."/>
        </authorList>
    </citation>
    <scope>NUCLEOTIDE SEQUENCE</scope>
</reference>
<comment type="caution">
    <text evidence="1">The sequence shown here is derived from an EMBL/GenBank/DDBJ whole genome shotgun (WGS) entry which is preliminary data.</text>
</comment>
<sequence>MENSRHLPLLTAKLEIKRIFKQSFHNAASLDDDKSWDVLRGSYCALDSPRAAALVMFRVLIGHDFLSAYLFRFNIISSHICVLCDSGQAMNSVHLYECSSLNNFKRRSSKSIGTCRNEPSEPHSRPKYARHSAVSILRLHVQLRNTEVWRTVDNRPVEKSWMKLPLRMNFPTISYSPFCEYSNWCELL</sequence>
<name>A0A8X6UF51_NEPPI</name>
<dbReference type="EMBL" id="BMAW01124469">
    <property type="protein sequence ID" value="GFU07993.1"/>
    <property type="molecule type" value="Genomic_DNA"/>
</dbReference>
<dbReference type="OrthoDB" id="6429785at2759"/>
<evidence type="ECO:0000313" key="2">
    <source>
        <dbReference type="Proteomes" id="UP000887013"/>
    </source>
</evidence>
<evidence type="ECO:0000313" key="1">
    <source>
        <dbReference type="EMBL" id="GFU07993.1"/>
    </source>
</evidence>